<dbReference type="InterPro" id="IPR036097">
    <property type="entry name" value="HisK_dim/P_sf"/>
</dbReference>
<comment type="subcellular location">
    <subcellularLocation>
        <location evidence="2">Membrane</location>
    </subcellularLocation>
</comment>
<keyword evidence="12" id="KW-1185">Reference proteome</keyword>
<evidence type="ECO:0000313" key="12">
    <source>
        <dbReference type="Proteomes" id="UP001597380"/>
    </source>
</evidence>
<dbReference type="Proteomes" id="UP001597380">
    <property type="component" value="Unassembled WGS sequence"/>
</dbReference>
<evidence type="ECO:0000256" key="1">
    <source>
        <dbReference type="ARBA" id="ARBA00000085"/>
    </source>
</evidence>
<sequence>MTAGIPTRSIRGSLILVVMLISTSTLVVALGVSHYFDYKSQHLNMLTSVKTFAAFVANQAQDSIVDNQAEKEMRRLSTLTVYKNIDAVQIYQLDPYTQQLSFFAGYTRSGVIPNNLTDNQLRALLNARQTSSQIELSRRITYEGELIGFAYFRYSMEAGNKQFWDGVSRDFIVLLIASTLALFAILRLQRSFSQPIDTLIDTVQRVDIEKNFKLRAPKLALQELDYLASAFNRMLARIERRWDKQQQAEQEVRTLNQNLEEKVAERTQALKQANAELLQTLEKLHLYQGQMLEREKLHRLGEMVAGISHELNTPLGLGITTSSSLQSSLKEVKAKIESGELSHRQMDEFIAHSSEAFNILERNLKRASDLLESFKHVAVDQCSERDRSFNLHHFIHEVLLTLKPKLKSKQHIVEVTGDSDLEVVSKPGALSQILINLVNNSLLHGFKHIEQGTISIATDIQANSLVLTYEDNGCGMSKEISDEVFSPYFTTEQNNGGSGLGMYIVQSLVQQVLGGEIELRTEPGQGIWLKILVPLADADQ</sequence>
<comment type="caution">
    <text evidence="11">The sequence shown here is derived from an EMBL/GenBank/DDBJ whole genome shotgun (WGS) entry which is preliminary data.</text>
</comment>
<evidence type="ECO:0000256" key="7">
    <source>
        <dbReference type="SAM" id="Coils"/>
    </source>
</evidence>
<dbReference type="Pfam" id="PF02518">
    <property type="entry name" value="HATPase_c"/>
    <property type="match status" value="1"/>
</dbReference>
<feature type="domain" description="Histidine kinase" evidence="9">
    <location>
        <begin position="306"/>
        <end position="537"/>
    </location>
</feature>
<comment type="catalytic activity">
    <reaction evidence="1">
        <text>ATP + protein L-histidine = ADP + protein N-phospho-L-histidine.</text>
        <dbReference type="EC" id="2.7.13.3"/>
    </reaction>
</comment>
<evidence type="ECO:0000259" key="10">
    <source>
        <dbReference type="PROSITE" id="PS50885"/>
    </source>
</evidence>
<keyword evidence="8" id="KW-0472">Membrane</keyword>
<dbReference type="InterPro" id="IPR003594">
    <property type="entry name" value="HATPase_dom"/>
</dbReference>
<dbReference type="SMART" id="SM00387">
    <property type="entry name" value="HATPase_c"/>
    <property type="match status" value="1"/>
</dbReference>
<reference evidence="12" key="1">
    <citation type="journal article" date="2019" name="Int. J. Syst. Evol. Microbiol.">
        <title>The Global Catalogue of Microorganisms (GCM) 10K type strain sequencing project: providing services to taxonomists for standard genome sequencing and annotation.</title>
        <authorList>
            <consortium name="The Broad Institute Genomics Platform"/>
            <consortium name="The Broad Institute Genome Sequencing Center for Infectious Disease"/>
            <person name="Wu L."/>
            <person name="Ma J."/>
        </authorList>
    </citation>
    <scope>NUCLEOTIDE SEQUENCE [LARGE SCALE GENOMIC DNA]</scope>
    <source>
        <strain evidence="12">CGMCC 1.10992</strain>
    </source>
</reference>
<evidence type="ECO:0000259" key="9">
    <source>
        <dbReference type="PROSITE" id="PS50109"/>
    </source>
</evidence>
<protein>
    <recommendedName>
        <fullName evidence="3">histidine kinase</fullName>
        <ecNumber evidence="3">2.7.13.3</ecNumber>
    </recommendedName>
</protein>
<feature type="coiled-coil region" evidence="7">
    <location>
        <begin position="245"/>
        <end position="276"/>
    </location>
</feature>
<dbReference type="InterPro" id="IPR004358">
    <property type="entry name" value="Sig_transdc_His_kin-like_C"/>
</dbReference>
<evidence type="ECO:0000256" key="3">
    <source>
        <dbReference type="ARBA" id="ARBA00012438"/>
    </source>
</evidence>
<dbReference type="InterPro" id="IPR003660">
    <property type="entry name" value="HAMP_dom"/>
</dbReference>
<organism evidence="11 12">
    <name type="scientific">Corallincola platygyrae</name>
    <dbReference type="NCBI Taxonomy" id="1193278"/>
    <lineage>
        <taxon>Bacteria</taxon>
        <taxon>Pseudomonadati</taxon>
        <taxon>Pseudomonadota</taxon>
        <taxon>Gammaproteobacteria</taxon>
        <taxon>Alteromonadales</taxon>
        <taxon>Psychromonadaceae</taxon>
        <taxon>Corallincola</taxon>
    </lineage>
</organism>
<dbReference type="EMBL" id="JBHUHT010000012">
    <property type="protein sequence ID" value="MFD2096354.1"/>
    <property type="molecule type" value="Genomic_DNA"/>
</dbReference>
<gene>
    <name evidence="11" type="ORF">ACFSJ3_10200</name>
</gene>
<evidence type="ECO:0000313" key="11">
    <source>
        <dbReference type="EMBL" id="MFD2096354.1"/>
    </source>
</evidence>
<dbReference type="InterPro" id="IPR005467">
    <property type="entry name" value="His_kinase_dom"/>
</dbReference>
<dbReference type="SUPFAM" id="SSF47384">
    <property type="entry name" value="Homodimeric domain of signal transducing histidine kinase"/>
    <property type="match status" value="1"/>
</dbReference>
<feature type="domain" description="HAMP" evidence="10">
    <location>
        <begin position="190"/>
        <end position="243"/>
    </location>
</feature>
<dbReference type="SMART" id="SM00304">
    <property type="entry name" value="HAMP"/>
    <property type="match status" value="1"/>
</dbReference>
<feature type="transmembrane region" description="Helical" evidence="8">
    <location>
        <begin position="12"/>
        <end position="36"/>
    </location>
</feature>
<name>A0ABW4XMK4_9GAMM</name>
<proteinExistence type="predicted"/>
<dbReference type="EC" id="2.7.13.3" evidence="3"/>
<keyword evidence="7" id="KW-0175">Coiled coil</keyword>
<evidence type="ECO:0000256" key="2">
    <source>
        <dbReference type="ARBA" id="ARBA00004370"/>
    </source>
</evidence>
<keyword evidence="8" id="KW-1133">Transmembrane helix</keyword>
<evidence type="ECO:0000256" key="8">
    <source>
        <dbReference type="SAM" id="Phobius"/>
    </source>
</evidence>
<dbReference type="Gene3D" id="6.10.340.10">
    <property type="match status" value="1"/>
</dbReference>
<dbReference type="PANTHER" id="PTHR43065:SF47">
    <property type="match status" value="1"/>
</dbReference>
<dbReference type="GO" id="GO:0016301">
    <property type="term" value="F:kinase activity"/>
    <property type="evidence" value="ECO:0007669"/>
    <property type="project" value="UniProtKB-KW"/>
</dbReference>
<dbReference type="RefSeq" id="WP_377776219.1">
    <property type="nucleotide sequence ID" value="NZ_JBHUHT010000012.1"/>
</dbReference>
<dbReference type="PROSITE" id="PS50885">
    <property type="entry name" value="HAMP"/>
    <property type="match status" value="1"/>
</dbReference>
<dbReference type="PRINTS" id="PR00344">
    <property type="entry name" value="BCTRLSENSOR"/>
</dbReference>
<dbReference type="PANTHER" id="PTHR43065">
    <property type="entry name" value="SENSOR HISTIDINE KINASE"/>
    <property type="match status" value="1"/>
</dbReference>
<keyword evidence="6 11" id="KW-0418">Kinase</keyword>
<accession>A0ABW4XMK4</accession>
<dbReference type="SUPFAM" id="SSF55874">
    <property type="entry name" value="ATPase domain of HSP90 chaperone/DNA topoisomerase II/histidine kinase"/>
    <property type="match status" value="1"/>
</dbReference>
<evidence type="ECO:0000256" key="6">
    <source>
        <dbReference type="ARBA" id="ARBA00022777"/>
    </source>
</evidence>
<keyword evidence="8" id="KW-0812">Transmembrane</keyword>
<dbReference type="Gene3D" id="3.30.565.10">
    <property type="entry name" value="Histidine kinase-like ATPase, C-terminal domain"/>
    <property type="match status" value="1"/>
</dbReference>
<keyword evidence="4" id="KW-0597">Phosphoprotein</keyword>
<evidence type="ECO:0000256" key="5">
    <source>
        <dbReference type="ARBA" id="ARBA00022679"/>
    </source>
</evidence>
<keyword evidence="5" id="KW-0808">Transferase</keyword>
<dbReference type="InterPro" id="IPR036890">
    <property type="entry name" value="HATPase_C_sf"/>
</dbReference>
<dbReference type="Gene3D" id="1.10.287.130">
    <property type="match status" value="1"/>
</dbReference>
<dbReference type="PROSITE" id="PS50109">
    <property type="entry name" value="HIS_KIN"/>
    <property type="match status" value="1"/>
</dbReference>
<evidence type="ECO:0000256" key="4">
    <source>
        <dbReference type="ARBA" id="ARBA00022553"/>
    </source>
</evidence>